<accession>A4BKI3</accession>
<name>A4BKI3_9GAMM</name>
<dbReference type="OrthoDB" id="3186544at2"/>
<dbReference type="PANTHER" id="PTHR33169:SF14">
    <property type="entry name" value="TRANSCRIPTIONAL REGULATOR RV3488"/>
    <property type="match status" value="1"/>
</dbReference>
<dbReference type="Proteomes" id="UP000005953">
    <property type="component" value="Unassembled WGS sequence"/>
</dbReference>
<dbReference type="InterPro" id="IPR005149">
    <property type="entry name" value="Tscrpt_reg_PadR_N"/>
</dbReference>
<dbReference type="SUPFAM" id="SSF46785">
    <property type="entry name" value="Winged helix' DNA-binding domain"/>
    <property type="match status" value="1"/>
</dbReference>
<reference evidence="2 3" key="1">
    <citation type="submission" date="2006-02" db="EMBL/GenBank/DDBJ databases">
        <authorList>
            <person name="Pinhassi J."/>
            <person name="Pedros-Alio C."/>
            <person name="Ferriera S."/>
            <person name="Johnson J."/>
            <person name="Kravitz S."/>
            <person name="Halpern A."/>
            <person name="Remington K."/>
            <person name="Beeson K."/>
            <person name="Tran B."/>
            <person name="Rogers Y.-H."/>
            <person name="Friedman R."/>
            <person name="Venter J.C."/>
        </authorList>
    </citation>
    <scope>NUCLEOTIDE SEQUENCE [LARGE SCALE GENOMIC DNA]</scope>
    <source>
        <strain evidence="2 3">MED297</strain>
    </source>
</reference>
<dbReference type="Gene3D" id="1.10.10.10">
    <property type="entry name" value="Winged helix-like DNA-binding domain superfamily/Winged helix DNA-binding domain"/>
    <property type="match status" value="1"/>
</dbReference>
<dbReference type="InterPro" id="IPR036390">
    <property type="entry name" value="WH_DNA-bd_sf"/>
</dbReference>
<comment type="caution">
    <text evidence="2">The sequence shown here is derived from an EMBL/GenBank/DDBJ whole genome shotgun (WGS) entry which is preliminary data.</text>
</comment>
<proteinExistence type="predicted"/>
<evidence type="ECO:0000313" key="3">
    <source>
        <dbReference type="Proteomes" id="UP000005953"/>
    </source>
</evidence>
<evidence type="ECO:0000313" key="2">
    <source>
        <dbReference type="EMBL" id="EAR07382.1"/>
    </source>
</evidence>
<protein>
    <recommendedName>
        <fullName evidence="1">Transcription regulator PadR N-terminal domain-containing protein</fullName>
    </recommendedName>
</protein>
<dbReference type="InterPro" id="IPR036388">
    <property type="entry name" value="WH-like_DNA-bd_sf"/>
</dbReference>
<dbReference type="RefSeq" id="WP_008048191.1">
    <property type="nucleotide sequence ID" value="NZ_CH724155.1"/>
</dbReference>
<dbReference type="HOGENOM" id="CLU_063440_3_2_6"/>
<dbReference type="InterPro" id="IPR052509">
    <property type="entry name" value="Metal_resp_DNA-bind_regulator"/>
</dbReference>
<feature type="domain" description="Transcription regulator PadR N-terminal" evidence="1">
    <location>
        <begin position="24"/>
        <end position="94"/>
    </location>
</feature>
<dbReference type="PANTHER" id="PTHR33169">
    <property type="entry name" value="PADR-FAMILY TRANSCRIPTIONAL REGULATOR"/>
    <property type="match status" value="1"/>
</dbReference>
<dbReference type="Pfam" id="PF03551">
    <property type="entry name" value="PadR"/>
    <property type="match status" value="1"/>
</dbReference>
<evidence type="ECO:0000259" key="1">
    <source>
        <dbReference type="Pfam" id="PF03551"/>
    </source>
</evidence>
<keyword evidence="3" id="KW-1185">Reference proteome</keyword>
<dbReference type="AlphaFoldDB" id="A4BKI3"/>
<gene>
    <name evidence="2" type="ORF">MED297_05499</name>
</gene>
<organism evidence="2 3">
    <name type="scientific">Reinekea blandensis MED297</name>
    <dbReference type="NCBI Taxonomy" id="314283"/>
    <lineage>
        <taxon>Bacteria</taxon>
        <taxon>Pseudomonadati</taxon>
        <taxon>Pseudomonadota</taxon>
        <taxon>Gammaproteobacteria</taxon>
        <taxon>Oceanospirillales</taxon>
        <taxon>Saccharospirillaceae</taxon>
        <taxon>Reinekea</taxon>
    </lineage>
</organism>
<dbReference type="STRING" id="314283.MED297_05499"/>
<dbReference type="EMBL" id="AAOE01000045">
    <property type="protein sequence ID" value="EAR07382.1"/>
    <property type="molecule type" value="Genomic_DNA"/>
</dbReference>
<sequence>MANSMEFDGVLDKMRQELRRGAIVLAVLGQLREEHYGYSLRKALEAQGLPMDEGTLYPLIRRLQTQGLLDSEWRVESNRKKRFYRLNELGRLILTALIDEWQQMNATIQRIVGD</sequence>